<reference evidence="4" key="1">
    <citation type="submission" date="2020-10" db="EMBL/GenBank/DDBJ databases">
        <title>Chromosome-scale genome assembly of the Allis shad, Alosa alosa.</title>
        <authorList>
            <person name="Margot Z."/>
            <person name="Christophe K."/>
            <person name="Cabau C."/>
            <person name="Louis A."/>
            <person name="Berthelot C."/>
            <person name="Parey E."/>
            <person name="Roest Crollius H."/>
            <person name="Montfort J."/>
            <person name="Robinson-Rechavi M."/>
            <person name="Bucao C."/>
            <person name="Bouchez O."/>
            <person name="Gislard M."/>
            <person name="Lluch J."/>
            <person name="Milhes M."/>
            <person name="Lampietro C."/>
            <person name="Lopez Roques C."/>
            <person name="Donnadieu C."/>
            <person name="Braasch I."/>
            <person name="Desvignes T."/>
            <person name="Postlethwait J."/>
            <person name="Bobe J."/>
            <person name="Guiguen Y."/>
        </authorList>
    </citation>
    <scope>NUCLEOTIDE SEQUENCE</scope>
    <source>
        <strain evidence="4">M-15738</strain>
        <tissue evidence="4">Blood</tissue>
    </source>
</reference>
<name>A0AAV6G1G7_9TELE</name>
<dbReference type="Gene3D" id="3.40.47.10">
    <property type="match status" value="1"/>
</dbReference>
<keyword evidence="5" id="KW-1185">Reference proteome</keyword>
<dbReference type="InterPro" id="IPR020841">
    <property type="entry name" value="PKS_Beta-ketoAc_synthase_dom"/>
</dbReference>
<dbReference type="PANTHER" id="PTHR43775:SF37">
    <property type="entry name" value="SI:DKEY-61P9.11"/>
    <property type="match status" value="1"/>
</dbReference>
<evidence type="ECO:0000256" key="1">
    <source>
        <dbReference type="ARBA" id="ARBA00022450"/>
    </source>
</evidence>
<dbReference type="GO" id="GO:0006633">
    <property type="term" value="P:fatty acid biosynthetic process"/>
    <property type="evidence" value="ECO:0007669"/>
    <property type="project" value="TreeGrafter"/>
</dbReference>
<keyword evidence="2" id="KW-0597">Phosphoprotein</keyword>
<dbReference type="AlphaFoldDB" id="A0AAV6G1G7"/>
<keyword evidence="1" id="KW-0596">Phosphopantetheine</keyword>
<accession>A0AAV6G1G7</accession>
<dbReference type="SMART" id="SM00825">
    <property type="entry name" value="PKS_KS"/>
    <property type="match status" value="1"/>
</dbReference>
<dbReference type="InterPro" id="IPR050091">
    <property type="entry name" value="PKS_NRPS_Biosynth_Enz"/>
</dbReference>
<dbReference type="GO" id="GO:0004312">
    <property type="term" value="F:fatty acid synthase activity"/>
    <property type="evidence" value="ECO:0007669"/>
    <property type="project" value="TreeGrafter"/>
</dbReference>
<sequence length="138" mass="15156">MDDIGVVGIGCNFPGGEGLDHFWKVLVEGKNCAIEIPDDRFDCASWYDSDDNKLGKIRTSKAALVEGLNDFDHKFLGITDAEASHMDPKQKLLLQCSYRALENAGIPMEKASGTRTGVFVGETMDSHSPAFTVLNNMW</sequence>
<evidence type="ECO:0000259" key="3">
    <source>
        <dbReference type="PROSITE" id="PS52004"/>
    </source>
</evidence>
<dbReference type="PANTHER" id="PTHR43775">
    <property type="entry name" value="FATTY ACID SYNTHASE"/>
    <property type="match status" value="1"/>
</dbReference>
<dbReference type="InterPro" id="IPR016039">
    <property type="entry name" value="Thiolase-like"/>
</dbReference>
<dbReference type="Proteomes" id="UP000823561">
    <property type="component" value="Chromosome 16"/>
</dbReference>
<evidence type="ECO:0000313" key="5">
    <source>
        <dbReference type="Proteomes" id="UP000823561"/>
    </source>
</evidence>
<dbReference type="Pfam" id="PF00109">
    <property type="entry name" value="ketoacyl-synt"/>
    <property type="match status" value="1"/>
</dbReference>
<dbReference type="SUPFAM" id="SSF53901">
    <property type="entry name" value="Thiolase-like"/>
    <property type="match status" value="1"/>
</dbReference>
<dbReference type="PROSITE" id="PS52004">
    <property type="entry name" value="KS3_2"/>
    <property type="match status" value="1"/>
</dbReference>
<dbReference type="InterPro" id="IPR014030">
    <property type="entry name" value="Ketoacyl_synth_N"/>
</dbReference>
<comment type="caution">
    <text evidence="4">The sequence shown here is derived from an EMBL/GenBank/DDBJ whole genome shotgun (WGS) entry which is preliminary data.</text>
</comment>
<organism evidence="4 5">
    <name type="scientific">Alosa alosa</name>
    <name type="common">allis shad</name>
    <dbReference type="NCBI Taxonomy" id="278164"/>
    <lineage>
        <taxon>Eukaryota</taxon>
        <taxon>Metazoa</taxon>
        <taxon>Chordata</taxon>
        <taxon>Craniata</taxon>
        <taxon>Vertebrata</taxon>
        <taxon>Euteleostomi</taxon>
        <taxon>Actinopterygii</taxon>
        <taxon>Neopterygii</taxon>
        <taxon>Teleostei</taxon>
        <taxon>Clupei</taxon>
        <taxon>Clupeiformes</taxon>
        <taxon>Clupeoidei</taxon>
        <taxon>Clupeidae</taxon>
        <taxon>Alosa</taxon>
    </lineage>
</organism>
<evidence type="ECO:0000313" key="4">
    <source>
        <dbReference type="EMBL" id="KAG5268675.1"/>
    </source>
</evidence>
<proteinExistence type="predicted"/>
<protein>
    <recommendedName>
        <fullName evidence="3">Ketosynthase family 3 (KS3) domain-containing protein</fullName>
    </recommendedName>
</protein>
<dbReference type="EMBL" id="JADWDJ010000016">
    <property type="protein sequence ID" value="KAG5268675.1"/>
    <property type="molecule type" value="Genomic_DNA"/>
</dbReference>
<feature type="domain" description="Ketosynthase family 3 (KS3)" evidence="3">
    <location>
        <begin position="1"/>
        <end position="138"/>
    </location>
</feature>
<evidence type="ECO:0000256" key="2">
    <source>
        <dbReference type="ARBA" id="ARBA00022553"/>
    </source>
</evidence>
<gene>
    <name evidence="4" type="ORF">AALO_G00215160</name>
</gene>